<dbReference type="AlphaFoldDB" id="A0A1N6YPX9"/>
<gene>
    <name evidence="2" type="ORF">SAMN05421833_106228</name>
</gene>
<feature type="region of interest" description="Disordered" evidence="1">
    <location>
        <begin position="68"/>
        <end position="87"/>
    </location>
</feature>
<dbReference type="EMBL" id="FTNI01000006">
    <property type="protein sequence ID" value="SIR16499.1"/>
    <property type="molecule type" value="Genomic_DNA"/>
</dbReference>
<evidence type="ECO:0000313" key="2">
    <source>
        <dbReference type="EMBL" id="SIR16499.1"/>
    </source>
</evidence>
<reference evidence="3" key="1">
    <citation type="submission" date="2017-01" db="EMBL/GenBank/DDBJ databases">
        <authorList>
            <person name="Varghese N."/>
            <person name="Submissions S."/>
        </authorList>
    </citation>
    <scope>NUCLEOTIDE SEQUENCE [LARGE SCALE GENOMIC DNA]</scope>
    <source>
        <strain evidence="3">ATCC 12950</strain>
    </source>
</reference>
<keyword evidence="3" id="KW-1185">Reference proteome</keyword>
<protein>
    <submittedName>
        <fullName evidence="2">Uncharacterized protein</fullName>
    </submittedName>
</protein>
<evidence type="ECO:0000256" key="1">
    <source>
        <dbReference type="SAM" id="MobiDB-lite"/>
    </source>
</evidence>
<dbReference type="Proteomes" id="UP000186096">
    <property type="component" value="Unassembled WGS sequence"/>
</dbReference>
<organism evidence="2 3">
    <name type="scientific">Microbispora rosea</name>
    <dbReference type="NCBI Taxonomy" id="58117"/>
    <lineage>
        <taxon>Bacteria</taxon>
        <taxon>Bacillati</taxon>
        <taxon>Actinomycetota</taxon>
        <taxon>Actinomycetes</taxon>
        <taxon>Streptosporangiales</taxon>
        <taxon>Streptosporangiaceae</taxon>
        <taxon>Microbispora</taxon>
    </lineage>
</organism>
<feature type="compositionally biased region" description="Basic and acidic residues" evidence="1">
    <location>
        <begin position="68"/>
        <end position="77"/>
    </location>
</feature>
<name>A0A1N6YPX9_9ACTN</name>
<sequence length="87" mass="9944">MPLGKVRLRLERRNEGEVTLRRGGLGQPLSNLLRSGRQLIPPVLHFLADDTHAPSLLSLRDADHDYGVERKPWRRDQTGQNPKLMAR</sequence>
<accession>A0A1N6YPX9</accession>
<evidence type="ECO:0000313" key="3">
    <source>
        <dbReference type="Proteomes" id="UP000186096"/>
    </source>
</evidence>
<proteinExistence type="predicted"/>